<evidence type="ECO:0000313" key="3">
    <source>
        <dbReference type="Proteomes" id="UP000318571"/>
    </source>
</evidence>
<reference evidence="2 3" key="1">
    <citation type="journal article" date="2018" name="Nat. Ecol. Evol.">
        <title>Genomic signatures of mitonuclear coevolution across populations of Tigriopus californicus.</title>
        <authorList>
            <person name="Barreto F.S."/>
            <person name="Watson E.T."/>
            <person name="Lima T.G."/>
            <person name="Willett C.S."/>
            <person name="Edmands S."/>
            <person name="Li W."/>
            <person name="Burton R.S."/>
        </authorList>
    </citation>
    <scope>NUCLEOTIDE SEQUENCE [LARGE SCALE GENOMIC DNA]</scope>
    <source>
        <strain evidence="2 3">San Diego</strain>
    </source>
</reference>
<protein>
    <recommendedName>
        <fullName evidence="4">MATH domain-containing protein</fullName>
    </recommendedName>
</protein>
<feature type="region of interest" description="Disordered" evidence="1">
    <location>
        <begin position="98"/>
        <end position="133"/>
    </location>
</feature>
<dbReference type="EMBL" id="VCGU01000459">
    <property type="protein sequence ID" value="TRY61048.1"/>
    <property type="molecule type" value="Genomic_DNA"/>
</dbReference>
<dbReference type="STRING" id="6832.A0A553N6I6"/>
<dbReference type="OMA" id="WRSACEN"/>
<feature type="compositionally biased region" description="Polar residues" evidence="1">
    <location>
        <begin position="104"/>
        <end position="133"/>
    </location>
</feature>
<dbReference type="AlphaFoldDB" id="A0A553N6I6"/>
<gene>
    <name evidence="2" type="ORF">TCAL_17194</name>
</gene>
<sequence length="133" mass="15671">MALLHRFLRLNDHKETGIFTFIVTKNVTRDSHRDVTSKDFWYGYHRWAVAFSRHEKTVGIYLVWRNASEGMKVTLDFNLILLNRDHFSQNQIFNRKRVKFSHESPGNETTQPAISTRRSNELRASNQATRTCS</sequence>
<accession>A0A553N6I6</accession>
<proteinExistence type="predicted"/>
<keyword evidence="3" id="KW-1185">Reference proteome</keyword>
<dbReference type="Proteomes" id="UP000318571">
    <property type="component" value="Chromosome 8"/>
</dbReference>
<evidence type="ECO:0000256" key="1">
    <source>
        <dbReference type="SAM" id="MobiDB-lite"/>
    </source>
</evidence>
<evidence type="ECO:0008006" key="4">
    <source>
        <dbReference type="Google" id="ProtNLM"/>
    </source>
</evidence>
<evidence type="ECO:0000313" key="2">
    <source>
        <dbReference type="EMBL" id="TRY61048.1"/>
    </source>
</evidence>
<organism evidence="2 3">
    <name type="scientific">Tigriopus californicus</name>
    <name type="common">Marine copepod</name>
    <dbReference type="NCBI Taxonomy" id="6832"/>
    <lineage>
        <taxon>Eukaryota</taxon>
        <taxon>Metazoa</taxon>
        <taxon>Ecdysozoa</taxon>
        <taxon>Arthropoda</taxon>
        <taxon>Crustacea</taxon>
        <taxon>Multicrustacea</taxon>
        <taxon>Hexanauplia</taxon>
        <taxon>Copepoda</taxon>
        <taxon>Harpacticoida</taxon>
        <taxon>Harpacticidae</taxon>
        <taxon>Tigriopus</taxon>
    </lineage>
</organism>
<name>A0A553N6I6_TIGCA</name>
<comment type="caution">
    <text evidence="2">The sequence shown here is derived from an EMBL/GenBank/DDBJ whole genome shotgun (WGS) entry which is preliminary data.</text>
</comment>